<keyword evidence="5 8" id="KW-1133">Transmembrane helix</keyword>
<dbReference type="GO" id="GO:0015254">
    <property type="term" value="F:glycerol channel activity"/>
    <property type="evidence" value="ECO:0007669"/>
    <property type="project" value="TreeGrafter"/>
</dbReference>
<feature type="transmembrane region" description="Helical" evidence="8">
    <location>
        <begin position="85"/>
        <end position="105"/>
    </location>
</feature>
<keyword evidence="6 8" id="KW-0472">Membrane</keyword>
<evidence type="ECO:0000256" key="2">
    <source>
        <dbReference type="ARBA" id="ARBA00006175"/>
    </source>
</evidence>
<name>A0A433XI20_9BACL</name>
<dbReference type="PANTHER" id="PTHR43829">
    <property type="entry name" value="AQUAPORIN OR AQUAGLYCEROPORIN RELATED"/>
    <property type="match status" value="1"/>
</dbReference>
<dbReference type="PROSITE" id="PS00221">
    <property type="entry name" value="MIP"/>
    <property type="match status" value="1"/>
</dbReference>
<keyword evidence="4 7" id="KW-0812">Transmembrane</keyword>
<dbReference type="PANTHER" id="PTHR43829:SF9">
    <property type="entry name" value="AQUAPORIN-9"/>
    <property type="match status" value="1"/>
</dbReference>
<evidence type="ECO:0000313" key="9">
    <source>
        <dbReference type="EMBL" id="RUT33717.1"/>
    </source>
</evidence>
<dbReference type="InterPro" id="IPR022357">
    <property type="entry name" value="MIP_CS"/>
</dbReference>
<protein>
    <submittedName>
        <fullName evidence="9">Aquaporin family protein</fullName>
    </submittedName>
</protein>
<evidence type="ECO:0000256" key="8">
    <source>
        <dbReference type="SAM" id="Phobius"/>
    </source>
</evidence>
<organism evidence="9 10">
    <name type="scientific">Paenibacillus zeisoli</name>
    <dbReference type="NCBI Taxonomy" id="2496267"/>
    <lineage>
        <taxon>Bacteria</taxon>
        <taxon>Bacillati</taxon>
        <taxon>Bacillota</taxon>
        <taxon>Bacilli</taxon>
        <taxon>Bacillales</taxon>
        <taxon>Paenibacillaceae</taxon>
        <taxon>Paenibacillus</taxon>
    </lineage>
</organism>
<dbReference type="InterPro" id="IPR023271">
    <property type="entry name" value="Aquaporin-like"/>
</dbReference>
<dbReference type="PRINTS" id="PR00783">
    <property type="entry name" value="MINTRINSICP"/>
</dbReference>
<keyword evidence="10" id="KW-1185">Reference proteome</keyword>
<dbReference type="InterPro" id="IPR000425">
    <property type="entry name" value="MIP"/>
</dbReference>
<dbReference type="OrthoDB" id="9807293at2"/>
<dbReference type="AlphaFoldDB" id="A0A433XI20"/>
<evidence type="ECO:0000256" key="3">
    <source>
        <dbReference type="ARBA" id="ARBA00022448"/>
    </source>
</evidence>
<proteinExistence type="inferred from homology"/>
<comment type="similarity">
    <text evidence="2 7">Belongs to the MIP/aquaporin (TC 1.A.8) family.</text>
</comment>
<sequence length="274" mass="28385">MTPFLAELLGTMILIVLGAGVCAGVSLKKSFAAGSGWMVITMGWGLAVAVAVYAVGQISGAHLNPAVTLALALKGDFPWEDVPGYMLAQLIGAVLGAVIVYLHYLPHWKETEDPGTKLGVFATGGAIPNAFSNVLSEISGTFIFVLALLSMGANKFTDGLNPLLVGFLVVSIGLSLGGTTGYAINPARDLGPRIAHMLLPIAGKGSSNWGYAWIPIVGPLLGGGLAGLFYKAVFQGVWLQAFWYVLAANLIILIIAYLAGPNASTSARNKKAAA</sequence>
<dbReference type="SUPFAM" id="SSF81338">
    <property type="entry name" value="Aquaporin-like"/>
    <property type="match status" value="1"/>
</dbReference>
<comment type="caution">
    <text evidence="9">The sequence shown here is derived from an EMBL/GenBank/DDBJ whole genome shotgun (WGS) entry which is preliminary data.</text>
</comment>
<feature type="transmembrane region" description="Helical" evidence="8">
    <location>
        <begin position="241"/>
        <end position="260"/>
    </location>
</feature>
<comment type="subcellular location">
    <subcellularLocation>
        <location evidence="1">Membrane</location>
        <topology evidence="1">Multi-pass membrane protein</topology>
    </subcellularLocation>
</comment>
<feature type="transmembrane region" description="Helical" evidence="8">
    <location>
        <begin position="6"/>
        <end position="25"/>
    </location>
</feature>
<feature type="transmembrane region" description="Helical" evidence="8">
    <location>
        <begin position="126"/>
        <end position="151"/>
    </location>
</feature>
<dbReference type="InterPro" id="IPR050363">
    <property type="entry name" value="MIP/Aquaporin"/>
</dbReference>
<dbReference type="EMBL" id="RZNX01000002">
    <property type="protein sequence ID" value="RUT33717.1"/>
    <property type="molecule type" value="Genomic_DNA"/>
</dbReference>
<dbReference type="Proteomes" id="UP000272464">
    <property type="component" value="Unassembled WGS sequence"/>
</dbReference>
<accession>A0A433XI20</accession>
<reference evidence="9 10" key="1">
    <citation type="submission" date="2018-12" db="EMBL/GenBank/DDBJ databases">
        <authorList>
            <person name="Sun L."/>
            <person name="Chen Z."/>
        </authorList>
    </citation>
    <scope>NUCLEOTIDE SEQUENCE [LARGE SCALE GENOMIC DNA]</scope>
    <source>
        <strain evidence="9 10">3-5-3</strain>
    </source>
</reference>
<dbReference type="RefSeq" id="WP_127198830.1">
    <property type="nucleotide sequence ID" value="NZ_RZNX01000002.1"/>
</dbReference>
<keyword evidence="3 7" id="KW-0813">Transport</keyword>
<evidence type="ECO:0000256" key="6">
    <source>
        <dbReference type="ARBA" id="ARBA00023136"/>
    </source>
</evidence>
<gene>
    <name evidence="9" type="ORF">EJP77_08775</name>
</gene>
<evidence type="ECO:0000256" key="4">
    <source>
        <dbReference type="ARBA" id="ARBA00022692"/>
    </source>
</evidence>
<evidence type="ECO:0000313" key="10">
    <source>
        <dbReference type="Proteomes" id="UP000272464"/>
    </source>
</evidence>
<feature type="transmembrane region" description="Helical" evidence="8">
    <location>
        <begin position="208"/>
        <end position="229"/>
    </location>
</feature>
<dbReference type="Gene3D" id="1.20.1080.10">
    <property type="entry name" value="Glycerol uptake facilitator protein"/>
    <property type="match status" value="1"/>
</dbReference>
<evidence type="ECO:0000256" key="1">
    <source>
        <dbReference type="ARBA" id="ARBA00004141"/>
    </source>
</evidence>
<dbReference type="Pfam" id="PF00230">
    <property type="entry name" value="MIP"/>
    <property type="match status" value="1"/>
</dbReference>
<dbReference type="GO" id="GO:0005886">
    <property type="term" value="C:plasma membrane"/>
    <property type="evidence" value="ECO:0007669"/>
    <property type="project" value="TreeGrafter"/>
</dbReference>
<evidence type="ECO:0000256" key="7">
    <source>
        <dbReference type="RuleBase" id="RU000477"/>
    </source>
</evidence>
<dbReference type="NCBIfam" id="TIGR00861">
    <property type="entry name" value="MIP"/>
    <property type="match status" value="1"/>
</dbReference>
<feature type="transmembrane region" description="Helical" evidence="8">
    <location>
        <begin position="37"/>
        <end position="56"/>
    </location>
</feature>
<feature type="transmembrane region" description="Helical" evidence="8">
    <location>
        <begin position="163"/>
        <end position="187"/>
    </location>
</feature>
<evidence type="ECO:0000256" key="5">
    <source>
        <dbReference type="ARBA" id="ARBA00022989"/>
    </source>
</evidence>